<sequence>MNVGFDLDLTLADTRAGIAAVYRMLSAETGVPIDTDVVVSRLGPPLEVELAHWFPADQVAERVVRFREIYPSVAVPATTLMPGAAAAIAAVRAAGGRVIVVSGKNHADTVRTVEYLGLPVDSVTGGVFGADKGFALREFGAGAYVGDHTADVDAARAARAIAVGVATGPFDADALSAYGADVVLADLDAFPAWFETGLAAVRTTGADYRAAERIPGRAGVASPDLATEQRWAAR</sequence>
<dbReference type="OrthoDB" id="9793014at2"/>
<dbReference type="GO" id="GO:0005829">
    <property type="term" value="C:cytosol"/>
    <property type="evidence" value="ECO:0007669"/>
    <property type="project" value="TreeGrafter"/>
</dbReference>
<dbReference type="SUPFAM" id="SSF56784">
    <property type="entry name" value="HAD-like"/>
    <property type="match status" value="1"/>
</dbReference>
<dbReference type="Pfam" id="PF12710">
    <property type="entry name" value="HAD"/>
    <property type="match status" value="1"/>
</dbReference>
<dbReference type="Proteomes" id="UP000279275">
    <property type="component" value="Unassembled WGS sequence"/>
</dbReference>
<keyword evidence="1" id="KW-0378">Hydrolase</keyword>
<dbReference type="SFLD" id="SFLDS00003">
    <property type="entry name" value="Haloacid_Dehalogenase"/>
    <property type="match status" value="1"/>
</dbReference>
<reference evidence="1 2" key="1">
    <citation type="submission" date="2018-10" db="EMBL/GenBank/DDBJ databases">
        <title>Isolation from cow dung.</title>
        <authorList>
            <person name="Ling L."/>
        </authorList>
    </citation>
    <scope>NUCLEOTIDE SEQUENCE [LARGE SCALE GENOMIC DNA]</scope>
    <source>
        <strain evidence="1 2">NEAU-LL90</strain>
    </source>
</reference>
<dbReference type="PANTHER" id="PTHR43434:SF20">
    <property type="entry name" value="5'-NUCLEOTIDASE"/>
    <property type="match status" value="1"/>
</dbReference>
<dbReference type="GO" id="GO:0004713">
    <property type="term" value="F:protein tyrosine kinase activity"/>
    <property type="evidence" value="ECO:0007669"/>
    <property type="project" value="TreeGrafter"/>
</dbReference>
<keyword evidence="2" id="KW-1185">Reference proteome</keyword>
<accession>A0A3M2LKU4</accession>
<dbReference type="InterPro" id="IPR023214">
    <property type="entry name" value="HAD_sf"/>
</dbReference>
<dbReference type="SFLD" id="SFLDG01129">
    <property type="entry name" value="C1.5:_HAD__Beta-PGM__Phosphata"/>
    <property type="match status" value="1"/>
</dbReference>
<dbReference type="RefSeq" id="WP_122186413.1">
    <property type="nucleotide sequence ID" value="NZ_RFFH01000001.1"/>
</dbReference>
<dbReference type="InterPro" id="IPR036412">
    <property type="entry name" value="HAD-like_sf"/>
</dbReference>
<gene>
    <name evidence="1" type="ORF">EBN03_04010</name>
</gene>
<dbReference type="InterPro" id="IPR023198">
    <property type="entry name" value="PGP-like_dom2"/>
</dbReference>
<dbReference type="Gene3D" id="3.40.50.1000">
    <property type="entry name" value="HAD superfamily/HAD-like"/>
    <property type="match status" value="1"/>
</dbReference>
<dbReference type="EMBL" id="RFFH01000001">
    <property type="protein sequence ID" value="RMI35438.1"/>
    <property type="molecule type" value="Genomic_DNA"/>
</dbReference>
<comment type="caution">
    <text evidence="1">The sequence shown here is derived from an EMBL/GenBank/DDBJ whole genome shotgun (WGS) entry which is preliminary data.</text>
</comment>
<protein>
    <submittedName>
        <fullName evidence="1">HAD family hydrolase</fullName>
    </submittedName>
</protein>
<dbReference type="GO" id="GO:0016787">
    <property type="term" value="F:hydrolase activity"/>
    <property type="evidence" value="ECO:0007669"/>
    <property type="project" value="UniProtKB-KW"/>
</dbReference>
<dbReference type="Gene3D" id="1.10.150.240">
    <property type="entry name" value="Putative phosphatase, domain 2"/>
    <property type="match status" value="1"/>
</dbReference>
<evidence type="ECO:0000313" key="2">
    <source>
        <dbReference type="Proteomes" id="UP000279275"/>
    </source>
</evidence>
<organism evidence="1 2">
    <name type="scientific">Nocardia stercoris</name>
    <dbReference type="NCBI Taxonomy" id="2483361"/>
    <lineage>
        <taxon>Bacteria</taxon>
        <taxon>Bacillati</taxon>
        <taxon>Actinomycetota</taxon>
        <taxon>Actinomycetes</taxon>
        <taxon>Mycobacteriales</taxon>
        <taxon>Nocardiaceae</taxon>
        <taxon>Nocardia</taxon>
    </lineage>
</organism>
<dbReference type="PANTHER" id="PTHR43434">
    <property type="entry name" value="PHOSPHOGLYCOLATE PHOSPHATASE"/>
    <property type="match status" value="1"/>
</dbReference>
<dbReference type="AlphaFoldDB" id="A0A3M2LKU4"/>
<name>A0A3M2LKU4_9NOCA</name>
<proteinExistence type="predicted"/>
<dbReference type="InterPro" id="IPR050155">
    <property type="entry name" value="HAD-like_hydrolase_sf"/>
</dbReference>
<evidence type="ECO:0000313" key="1">
    <source>
        <dbReference type="EMBL" id="RMI35438.1"/>
    </source>
</evidence>